<gene>
    <name evidence="8" type="ORF">GCM10008171_24050</name>
</gene>
<evidence type="ECO:0000313" key="8">
    <source>
        <dbReference type="EMBL" id="GLK77151.1"/>
    </source>
</evidence>
<feature type="domain" description="Multidrug resistance protein MdtA-like alpha-helical hairpin" evidence="4">
    <location>
        <begin position="107"/>
        <end position="176"/>
    </location>
</feature>
<evidence type="ECO:0000256" key="2">
    <source>
        <dbReference type="ARBA" id="ARBA00009477"/>
    </source>
</evidence>
<feature type="domain" description="Multidrug resistance protein MdtA-like C-terminal permuted SH3" evidence="7">
    <location>
        <begin position="306"/>
        <end position="365"/>
    </location>
</feature>
<evidence type="ECO:0000256" key="3">
    <source>
        <dbReference type="SAM" id="Coils"/>
    </source>
</evidence>
<dbReference type="InterPro" id="IPR058625">
    <property type="entry name" value="MdtA-like_BSH"/>
</dbReference>
<reference evidence="8" key="1">
    <citation type="journal article" date="2014" name="Int. J. Syst. Evol. Microbiol.">
        <title>Complete genome sequence of Corynebacterium casei LMG S-19264T (=DSM 44701T), isolated from a smear-ripened cheese.</title>
        <authorList>
            <consortium name="US DOE Joint Genome Institute (JGI-PGF)"/>
            <person name="Walter F."/>
            <person name="Albersmeier A."/>
            <person name="Kalinowski J."/>
            <person name="Ruckert C."/>
        </authorList>
    </citation>
    <scope>NUCLEOTIDE SEQUENCE</scope>
    <source>
        <strain evidence="8">VKM B-2555</strain>
    </source>
</reference>
<dbReference type="Gene3D" id="2.40.30.170">
    <property type="match status" value="1"/>
</dbReference>
<dbReference type="GO" id="GO:0005886">
    <property type="term" value="C:plasma membrane"/>
    <property type="evidence" value="ECO:0007669"/>
    <property type="project" value="TreeGrafter"/>
</dbReference>
<reference evidence="8" key="2">
    <citation type="submission" date="2023-01" db="EMBL/GenBank/DDBJ databases">
        <authorList>
            <person name="Sun Q."/>
            <person name="Evtushenko L."/>
        </authorList>
    </citation>
    <scope>NUCLEOTIDE SEQUENCE</scope>
    <source>
        <strain evidence="8">VKM B-2555</strain>
    </source>
</reference>
<dbReference type="PANTHER" id="PTHR30158:SF24">
    <property type="entry name" value="HLYD FAMILY SECRETION PROTEIN"/>
    <property type="match status" value="1"/>
</dbReference>
<evidence type="ECO:0000259" key="6">
    <source>
        <dbReference type="Pfam" id="PF25944"/>
    </source>
</evidence>
<comment type="subcellular location">
    <subcellularLocation>
        <location evidence="1">Cell envelope</location>
    </subcellularLocation>
</comment>
<dbReference type="NCBIfam" id="TIGR01730">
    <property type="entry name" value="RND_mfp"/>
    <property type="match status" value="1"/>
</dbReference>
<name>A0A9W6JIR6_9HYPH</name>
<feature type="domain" description="Multidrug resistance protein MdtA-like beta-barrel" evidence="6">
    <location>
        <begin position="214"/>
        <end position="297"/>
    </location>
</feature>
<dbReference type="Pfam" id="PF25876">
    <property type="entry name" value="HH_MFP_RND"/>
    <property type="match status" value="1"/>
</dbReference>
<dbReference type="RefSeq" id="WP_271205015.1">
    <property type="nucleotide sequence ID" value="NZ_BSFK01000013.1"/>
</dbReference>
<dbReference type="Proteomes" id="UP001143364">
    <property type="component" value="Unassembled WGS sequence"/>
</dbReference>
<dbReference type="Gene3D" id="1.10.287.470">
    <property type="entry name" value="Helix hairpin bin"/>
    <property type="match status" value="1"/>
</dbReference>
<keyword evidence="9" id="KW-1185">Reference proteome</keyword>
<dbReference type="InterPro" id="IPR058626">
    <property type="entry name" value="MdtA-like_b-barrel"/>
</dbReference>
<comment type="similarity">
    <text evidence="2">Belongs to the membrane fusion protein (MFP) (TC 8.A.1) family.</text>
</comment>
<dbReference type="InterPro" id="IPR006143">
    <property type="entry name" value="RND_pump_MFP"/>
</dbReference>
<dbReference type="AlphaFoldDB" id="A0A9W6JIR6"/>
<evidence type="ECO:0000256" key="1">
    <source>
        <dbReference type="ARBA" id="ARBA00004196"/>
    </source>
</evidence>
<comment type="caution">
    <text evidence="8">The sequence shown here is derived from an EMBL/GenBank/DDBJ whole genome shotgun (WGS) entry which is preliminary data.</text>
</comment>
<evidence type="ECO:0000259" key="7">
    <source>
        <dbReference type="Pfam" id="PF25967"/>
    </source>
</evidence>
<evidence type="ECO:0000259" key="5">
    <source>
        <dbReference type="Pfam" id="PF25917"/>
    </source>
</evidence>
<dbReference type="Gene3D" id="2.40.50.100">
    <property type="match status" value="1"/>
</dbReference>
<dbReference type="Gene3D" id="2.40.420.20">
    <property type="match status" value="1"/>
</dbReference>
<dbReference type="SUPFAM" id="SSF111369">
    <property type="entry name" value="HlyD-like secretion proteins"/>
    <property type="match status" value="1"/>
</dbReference>
<feature type="coiled-coil region" evidence="3">
    <location>
        <begin position="107"/>
        <end position="179"/>
    </location>
</feature>
<accession>A0A9W6JIR6</accession>
<dbReference type="EMBL" id="BSFK01000013">
    <property type="protein sequence ID" value="GLK77151.1"/>
    <property type="molecule type" value="Genomic_DNA"/>
</dbReference>
<dbReference type="GO" id="GO:0022857">
    <property type="term" value="F:transmembrane transporter activity"/>
    <property type="evidence" value="ECO:0007669"/>
    <property type="project" value="InterPro"/>
</dbReference>
<evidence type="ECO:0000259" key="4">
    <source>
        <dbReference type="Pfam" id="PF25876"/>
    </source>
</evidence>
<dbReference type="Pfam" id="PF25944">
    <property type="entry name" value="Beta-barrel_RND"/>
    <property type="match status" value="1"/>
</dbReference>
<keyword evidence="3" id="KW-0175">Coiled coil</keyword>
<dbReference type="GO" id="GO:0030313">
    <property type="term" value="C:cell envelope"/>
    <property type="evidence" value="ECO:0007669"/>
    <property type="project" value="UniProtKB-SubCell"/>
</dbReference>
<dbReference type="Pfam" id="PF25967">
    <property type="entry name" value="RND-MFP_C"/>
    <property type="match status" value="1"/>
</dbReference>
<dbReference type="PANTHER" id="PTHR30158">
    <property type="entry name" value="ACRA/E-RELATED COMPONENT OF DRUG EFFLUX TRANSPORTER"/>
    <property type="match status" value="1"/>
</dbReference>
<dbReference type="Pfam" id="PF25917">
    <property type="entry name" value="BSH_RND"/>
    <property type="match status" value="1"/>
</dbReference>
<proteinExistence type="inferred from homology"/>
<evidence type="ECO:0000313" key="9">
    <source>
        <dbReference type="Proteomes" id="UP001143364"/>
    </source>
</evidence>
<sequence>MRTVRVLGALCVVALAGAAAVYGLGRGGSSTAQTAAPPPPAVTVATPLVRQVTDYDEFTGRFEPTATVEVRPRVSGYLTEINFTDGALVEAGQVLFVIDKRPYQTALAQAEAQLAGARAQLAFAEADAERSQKLVTSSNISVATHEQRVQQRQAADATLKAAEAAVARARLDLEFTEVRSPVKGRASDRRIDIGNLVVGDGASTVLTTVLAEDPLYFVFDISEGDLLARQRQVGGAARATQGLPVSARRDGEEGWPRQGALDFLDNRLQTGSGTIRARATFQNADGALTPGQFGRVRAPRGEAYEALLVPESAVLSDQIEKVVRVVDEKNVVRQRQVRPGPVQPDGLIVIRDGLEKTDRVVIKGLMQARVGATVRPQPGAIDPAAPPAS</sequence>
<organism evidence="8 9">
    <name type="scientific">Methylopila jiangsuensis</name>
    <dbReference type="NCBI Taxonomy" id="586230"/>
    <lineage>
        <taxon>Bacteria</taxon>
        <taxon>Pseudomonadati</taxon>
        <taxon>Pseudomonadota</taxon>
        <taxon>Alphaproteobacteria</taxon>
        <taxon>Hyphomicrobiales</taxon>
        <taxon>Methylopilaceae</taxon>
        <taxon>Methylopila</taxon>
    </lineage>
</organism>
<dbReference type="InterPro" id="IPR058627">
    <property type="entry name" value="MdtA-like_C"/>
</dbReference>
<protein>
    <submittedName>
        <fullName evidence="8">MexE family multidrug efflux RND transporter periplasmic adaptor subunit</fullName>
    </submittedName>
</protein>
<dbReference type="GO" id="GO:0046677">
    <property type="term" value="P:response to antibiotic"/>
    <property type="evidence" value="ECO:0007669"/>
    <property type="project" value="TreeGrafter"/>
</dbReference>
<dbReference type="InterPro" id="IPR058624">
    <property type="entry name" value="MdtA-like_HH"/>
</dbReference>
<feature type="domain" description="Multidrug resistance protein MdtA-like barrel-sandwich hybrid" evidence="5">
    <location>
        <begin position="67"/>
        <end position="205"/>
    </location>
</feature>